<dbReference type="Proteomes" id="UP000076798">
    <property type="component" value="Unassembled WGS sequence"/>
</dbReference>
<dbReference type="AlphaFoldDB" id="A0A166F732"/>
<dbReference type="EMBL" id="KV428034">
    <property type="protein sequence ID" value="KZT40348.1"/>
    <property type="molecule type" value="Genomic_DNA"/>
</dbReference>
<protein>
    <submittedName>
        <fullName evidence="1">Uncharacterized protein</fullName>
    </submittedName>
</protein>
<gene>
    <name evidence="1" type="ORF">SISSUDRAFT_1044422</name>
</gene>
<sequence length="81" mass="9383">MEMRKQLNSLTHDAHTHTEVGHYWFPKQLAVIISASRWYHRWDLTEGLVGNSDGPTRLSCPLNLPGSINFRFIRDCMLLTT</sequence>
<accession>A0A166F732</accession>
<reference evidence="1 2" key="1">
    <citation type="journal article" date="2016" name="Mol. Biol. Evol.">
        <title>Comparative Genomics of Early-Diverging Mushroom-Forming Fungi Provides Insights into the Origins of Lignocellulose Decay Capabilities.</title>
        <authorList>
            <person name="Nagy L.G."/>
            <person name="Riley R."/>
            <person name="Tritt A."/>
            <person name="Adam C."/>
            <person name="Daum C."/>
            <person name="Floudas D."/>
            <person name="Sun H."/>
            <person name="Yadav J.S."/>
            <person name="Pangilinan J."/>
            <person name="Larsson K.H."/>
            <person name="Matsuura K."/>
            <person name="Barry K."/>
            <person name="Labutti K."/>
            <person name="Kuo R."/>
            <person name="Ohm R.A."/>
            <person name="Bhattacharya S.S."/>
            <person name="Shirouzu T."/>
            <person name="Yoshinaga Y."/>
            <person name="Martin F.M."/>
            <person name="Grigoriev I.V."/>
            <person name="Hibbett D.S."/>
        </authorList>
    </citation>
    <scope>NUCLEOTIDE SEQUENCE [LARGE SCALE GENOMIC DNA]</scope>
    <source>
        <strain evidence="1 2">HHB10207 ss-3</strain>
    </source>
</reference>
<organism evidence="1 2">
    <name type="scientific">Sistotremastrum suecicum HHB10207 ss-3</name>
    <dbReference type="NCBI Taxonomy" id="1314776"/>
    <lineage>
        <taxon>Eukaryota</taxon>
        <taxon>Fungi</taxon>
        <taxon>Dikarya</taxon>
        <taxon>Basidiomycota</taxon>
        <taxon>Agaricomycotina</taxon>
        <taxon>Agaricomycetes</taxon>
        <taxon>Sistotremastrales</taxon>
        <taxon>Sistotremastraceae</taxon>
        <taxon>Sistotremastrum</taxon>
    </lineage>
</organism>
<keyword evidence="2" id="KW-1185">Reference proteome</keyword>
<evidence type="ECO:0000313" key="1">
    <source>
        <dbReference type="EMBL" id="KZT40348.1"/>
    </source>
</evidence>
<proteinExistence type="predicted"/>
<evidence type="ECO:0000313" key="2">
    <source>
        <dbReference type="Proteomes" id="UP000076798"/>
    </source>
</evidence>
<name>A0A166F732_9AGAM</name>